<dbReference type="Proteomes" id="UP000276254">
    <property type="component" value="Chromosome"/>
</dbReference>
<organism evidence="1 2">
    <name type="scientific">Sphingomonas paeninsulae</name>
    <dbReference type="NCBI Taxonomy" id="2319844"/>
    <lineage>
        <taxon>Bacteria</taxon>
        <taxon>Pseudomonadati</taxon>
        <taxon>Pseudomonadota</taxon>
        <taxon>Alphaproteobacteria</taxon>
        <taxon>Sphingomonadales</taxon>
        <taxon>Sphingomonadaceae</taxon>
        <taxon>Sphingomonas</taxon>
    </lineage>
</organism>
<dbReference type="AlphaFoldDB" id="A0A494TJZ8"/>
<proteinExistence type="predicted"/>
<reference evidence="1 2" key="1">
    <citation type="submission" date="2018-09" db="EMBL/GenBank/DDBJ databases">
        <title>Sphingomonas peninsula sp. nov., isolated from fildes peninsula, Antarctic soil.</title>
        <authorList>
            <person name="Yingchao G."/>
        </authorList>
    </citation>
    <scope>NUCLEOTIDE SEQUENCE [LARGE SCALE GENOMIC DNA]</scope>
    <source>
        <strain evidence="1 2">YZ-8</strain>
    </source>
</reference>
<evidence type="ECO:0000313" key="2">
    <source>
        <dbReference type="Proteomes" id="UP000276254"/>
    </source>
</evidence>
<evidence type="ECO:0000313" key="1">
    <source>
        <dbReference type="EMBL" id="AYJ85748.1"/>
    </source>
</evidence>
<name>A0A494TJZ8_SPHPE</name>
<dbReference type="OrthoDB" id="10019702at2"/>
<gene>
    <name evidence="1" type="ORF">D3Y57_06915</name>
</gene>
<dbReference type="EMBL" id="CP032829">
    <property type="protein sequence ID" value="AYJ85748.1"/>
    <property type="molecule type" value="Genomic_DNA"/>
</dbReference>
<dbReference type="KEGG" id="spha:D3Y57_06915"/>
<protein>
    <submittedName>
        <fullName evidence="1">Uncharacterized protein</fullName>
    </submittedName>
</protein>
<keyword evidence="2" id="KW-1185">Reference proteome</keyword>
<accession>A0A494TJZ8</accession>
<sequence length="208" mass="22536">MSDELEIIGKLEGWRKEGADCRDKPGSRCPYHGGTLAHYVHAEGWLRRDLQLALAKADPRYGDSQIRLGNVPAALADARPRIHLWSNAQGFFWSHGATGVRFYEPTVARAVDVDAATGCSDDQTFADVPTESLRAALSGASEVVESEGAKLRNALQEIYDLSGEINPSNYSHDDVCALNDAFVSAVLIADPALSTPPRLDGEREDGEV</sequence>